<evidence type="ECO:0000256" key="1">
    <source>
        <dbReference type="SAM" id="SignalP"/>
    </source>
</evidence>
<sequence>MITFTNIFLHLLLFNISITTYHFNGHTLSKPISYSWPNSNIQRPNISAWFLLAKELQPQKITRNMVIEMNSEDSRRYY</sequence>
<comment type="caution">
    <text evidence="2">The sequence shown here is derived from an EMBL/GenBank/DDBJ whole genome shotgun (WGS) entry which is preliminary data.</text>
</comment>
<feature type="chain" id="PRO_5043326900" description="Secreted protein" evidence="1">
    <location>
        <begin position="20"/>
        <end position="78"/>
    </location>
</feature>
<organism evidence="2 3">
    <name type="scientific">Lithospermum erythrorhizon</name>
    <name type="common">Purple gromwell</name>
    <name type="synonym">Lithospermum officinale var. erythrorhizon</name>
    <dbReference type="NCBI Taxonomy" id="34254"/>
    <lineage>
        <taxon>Eukaryota</taxon>
        <taxon>Viridiplantae</taxon>
        <taxon>Streptophyta</taxon>
        <taxon>Embryophyta</taxon>
        <taxon>Tracheophyta</taxon>
        <taxon>Spermatophyta</taxon>
        <taxon>Magnoliopsida</taxon>
        <taxon>eudicotyledons</taxon>
        <taxon>Gunneridae</taxon>
        <taxon>Pentapetalae</taxon>
        <taxon>asterids</taxon>
        <taxon>lamiids</taxon>
        <taxon>Boraginales</taxon>
        <taxon>Boraginaceae</taxon>
        <taxon>Boraginoideae</taxon>
        <taxon>Lithospermeae</taxon>
        <taxon>Lithospermum</taxon>
    </lineage>
</organism>
<gene>
    <name evidence="2" type="ORF">LIER_11465</name>
</gene>
<reference evidence="2 3" key="1">
    <citation type="submission" date="2024-01" db="EMBL/GenBank/DDBJ databases">
        <title>The complete chloroplast genome sequence of Lithospermum erythrorhizon: insights into the phylogenetic relationship among Boraginaceae species and the maternal lineages of purple gromwells.</title>
        <authorList>
            <person name="Okada T."/>
            <person name="Watanabe K."/>
        </authorList>
    </citation>
    <scope>NUCLEOTIDE SEQUENCE [LARGE SCALE GENOMIC DNA]</scope>
</reference>
<keyword evidence="1" id="KW-0732">Signal</keyword>
<keyword evidence="3" id="KW-1185">Reference proteome</keyword>
<accession>A0AAV3PSG1</accession>
<evidence type="ECO:0000313" key="2">
    <source>
        <dbReference type="EMBL" id="GAA0153153.1"/>
    </source>
</evidence>
<dbReference type="AlphaFoldDB" id="A0AAV3PSG1"/>
<dbReference type="Proteomes" id="UP001454036">
    <property type="component" value="Unassembled WGS sequence"/>
</dbReference>
<dbReference type="EMBL" id="BAABME010002123">
    <property type="protein sequence ID" value="GAA0153153.1"/>
    <property type="molecule type" value="Genomic_DNA"/>
</dbReference>
<evidence type="ECO:0008006" key="4">
    <source>
        <dbReference type="Google" id="ProtNLM"/>
    </source>
</evidence>
<protein>
    <recommendedName>
        <fullName evidence="4">Secreted protein</fullName>
    </recommendedName>
</protein>
<proteinExistence type="predicted"/>
<name>A0AAV3PSG1_LITER</name>
<feature type="signal peptide" evidence="1">
    <location>
        <begin position="1"/>
        <end position="19"/>
    </location>
</feature>
<evidence type="ECO:0000313" key="3">
    <source>
        <dbReference type="Proteomes" id="UP001454036"/>
    </source>
</evidence>